<reference evidence="2" key="1">
    <citation type="submission" date="2025-08" db="UniProtKB">
        <authorList>
            <consortium name="Ensembl"/>
        </authorList>
    </citation>
    <scope>IDENTIFICATION</scope>
</reference>
<feature type="transmembrane region" description="Helical" evidence="1">
    <location>
        <begin position="57"/>
        <end position="76"/>
    </location>
</feature>
<name>A0A3B4A727_9GOBI</name>
<dbReference type="Ensembl" id="ENSPMGT00000013713.1">
    <property type="protein sequence ID" value="ENSPMGP00000012852.1"/>
    <property type="gene ID" value="ENSPMGG00000010586.1"/>
</dbReference>
<keyword evidence="1" id="KW-1133">Transmembrane helix</keyword>
<dbReference type="Proteomes" id="UP000261520">
    <property type="component" value="Unplaced"/>
</dbReference>
<keyword evidence="3" id="KW-1185">Reference proteome</keyword>
<keyword evidence="1" id="KW-0812">Transmembrane</keyword>
<organism evidence="2 3">
    <name type="scientific">Periophthalmus magnuspinnatus</name>
    <dbReference type="NCBI Taxonomy" id="409849"/>
    <lineage>
        <taxon>Eukaryota</taxon>
        <taxon>Metazoa</taxon>
        <taxon>Chordata</taxon>
        <taxon>Craniata</taxon>
        <taxon>Vertebrata</taxon>
        <taxon>Euteleostomi</taxon>
        <taxon>Actinopterygii</taxon>
        <taxon>Neopterygii</taxon>
        <taxon>Teleostei</taxon>
        <taxon>Neoteleostei</taxon>
        <taxon>Acanthomorphata</taxon>
        <taxon>Gobiaria</taxon>
        <taxon>Gobiiformes</taxon>
        <taxon>Gobioidei</taxon>
        <taxon>Gobiidae</taxon>
        <taxon>Oxudercinae</taxon>
        <taxon>Periophthalmus</taxon>
    </lineage>
</organism>
<feature type="transmembrane region" description="Helical" evidence="1">
    <location>
        <begin position="26"/>
        <end position="45"/>
    </location>
</feature>
<dbReference type="AlphaFoldDB" id="A0A3B4A727"/>
<accession>A0A3B4A727</accession>
<evidence type="ECO:0000313" key="3">
    <source>
        <dbReference type="Proteomes" id="UP000261520"/>
    </source>
</evidence>
<evidence type="ECO:0000313" key="2">
    <source>
        <dbReference type="Ensembl" id="ENSPMGP00000012852.1"/>
    </source>
</evidence>
<evidence type="ECO:0000256" key="1">
    <source>
        <dbReference type="SAM" id="Phobius"/>
    </source>
</evidence>
<sequence>MSLKKSCEMLSPDHYSLRHSYLSSTFPKYLLLSNLLYHCFVLLLLFLKQCTSLGTRLLLLLSPALFFFPLSLLHFLTLHPTPPSVISALCPGQLITLLRSAPTLMSLID</sequence>
<protein>
    <submittedName>
        <fullName evidence="2">Uncharacterized protein</fullName>
    </submittedName>
</protein>
<proteinExistence type="predicted"/>
<reference evidence="2" key="2">
    <citation type="submission" date="2025-09" db="UniProtKB">
        <authorList>
            <consortium name="Ensembl"/>
        </authorList>
    </citation>
    <scope>IDENTIFICATION</scope>
</reference>
<keyword evidence="1" id="KW-0472">Membrane</keyword>